<dbReference type="OrthoDB" id="5509047at2"/>
<name>A0A4U1IMH5_9BACT</name>
<organism evidence="2 3">
    <name type="scientific">Polyangium fumosum</name>
    <dbReference type="NCBI Taxonomy" id="889272"/>
    <lineage>
        <taxon>Bacteria</taxon>
        <taxon>Pseudomonadati</taxon>
        <taxon>Myxococcota</taxon>
        <taxon>Polyangia</taxon>
        <taxon>Polyangiales</taxon>
        <taxon>Polyangiaceae</taxon>
        <taxon>Polyangium</taxon>
    </lineage>
</organism>
<reference evidence="2 3" key="1">
    <citation type="submission" date="2019-04" db="EMBL/GenBank/DDBJ databases">
        <authorList>
            <person name="Li Y."/>
            <person name="Wang J."/>
        </authorList>
    </citation>
    <scope>NUCLEOTIDE SEQUENCE [LARGE SCALE GENOMIC DNA]</scope>
    <source>
        <strain evidence="2 3">DSM 14668</strain>
    </source>
</reference>
<protein>
    <submittedName>
        <fullName evidence="2">Uncharacterized protein</fullName>
    </submittedName>
</protein>
<feature type="compositionally biased region" description="Basic residues" evidence="1">
    <location>
        <begin position="304"/>
        <end position="331"/>
    </location>
</feature>
<gene>
    <name evidence="2" type="ORF">E8A74_47265</name>
</gene>
<feature type="compositionally biased region" description="Low complexity" evidence="1">
    <location>
        <begin position="332"/>
        <end position="341"/>
    </location>
</feature>
<accession>A0A4U1IMH5</accession>
<dbReference type="RefSeq" id="WP_136935772.1">
    <property type="nucleotide sequence ID" value="NZ_SSMQ01000099.1"/>
</dbReference>
<dbReference type="Proteomes" id="UP000309215">
    <property type="component" value="Unassembled WGS sequence"/>
</dbReference>
<comment type="caution">
    <text evidence="2">The sequence shown here is derived from an EMBL/GenBank/DDBJ whole genome shotgun (WGS) entry which is preliminary data.</text>
</comment>
<evidence type="ECO:0000313" key="2">
    <source>
        <dbReference type="EMBL" id="TKC95228.1"/>
    </source>
</evidence>
<dbReference type="EMBL" id="SSMQ01000099">
    <property type="protein sequence ID" value="TKC95228.1"/>
    <property type="molecule type" value="Genomic_DNA"/>
</dbReference>
<feature type="region of interest" description="Disordered" evidence="1">
    <location>
        <begin position="98"/>
        <end position="117"/>
    </location>
</feature>
<sequence>MPKILPTLVAADHEHNGARVTPDRTLVDPVCGFCGRGINPVRVVEGSFFAEHLPLLDPMCRSANGLTRYDVEAVDKMTGRLAAFLEQAQPGTLWQADTVQTSRKPKQVRTEPEPFGPLHHAKAETEVFAKVLEAKERWLDAVAALLRGEDERLAVAAVKHLSLRRPYPPAWTFNPAVPVPEEAIAAYEAFRAGKAERYQAADAAGEAQQFSLLLEAWTDRRASVADEAVRQLWDAITGNGGLNESLRGLPSEILTQAIEQLDREIASLEAGTVTTTKLDWRKTLLPRHQKLADGFRALLASKKPAAKKAPAKKAPAKKAPAKKAPAKKAPAKKAPAISKTR</sequence>
<evidence type="ECO:0000313" key="3">
    <source>
        <dbReference type="Proteomes" id="UP000309215"/>
    </source>
</evidence>
<proteinExistence type="predicted"/>
<keyword evidence="3" id="KW-1185">Reference proteome</keyword>
<evidence type="ECO:0000256" key="1">
    <source>
        <dbReference type="SAM" id="MobiDB-lite"/>
    </source>
</evidence>
<dbReference type="AlphaFoldDB" id="A0A4U1IMH5"/>
<feature type="region of interest" description="Disordered" evidence="1">
    <location>
        <begin position="302"/>
        <end position="341"/>
    </location>
</feature>